<accession>A0A1C9I6Q6</accession>
<protein>
    <recommendedName>
        <fullName evidence="3">Heme-binding protein</fullName>
    </recommendedName>
</protein>
<dbReference type="Pfam" id="PF03928">
    <property type="entry name" value="HbpS-like"/>
    <property type="match status" value="1"/>
</dbReference>
<keyword evidence="1" id="KW-0732">Signal</keyword>
<dbReference type="EMBL" id="KX492098">
    <property type="protein sequence ID" value="AOO94462.1"/>
    <property type="molecule type" value="Genomic_DNA"/>
</dbReference>
<dbReference type="Gene3D" id="3.30.450.150">
    <property type="entry name" value="Haem-degrading domain"/>
    <property type="match status" value="1"/>
</dbReference>
<sequence>MMIKRTTYTALAVFMLGAASATPGFAQSVPPYGAPISIERAKQVAAAALAEMRKKGFEMTVAIVDSGSNLVYLERSNQAGIGTIDAALGKAKAANGIKTPTKAIEAMILHNNQSNLLAVPGAFPVEGGVPLVADGQVIGAIGVSGGMPADDGAIANTGAKAL</sequence>
<evidence type="ECO:0008006" key="3">
    <source>
        <dbReference type="Google" id="ProtNLM"/>
    </source>
</evidence>
<dbReference type="InterPro" id="IPR038084">
    <property type="entry name" value="PduO/GlcC-like_sf"/>
</dbReference>
<dbReference type="InterPro" id="IPR052517">
    <property type="entry name" value="GlcG_carb_metab_protein"/>
</dbReference>
<feature type="signal peptide" evidence="1">
    <location>
        <begin position="1"/>
        <end position="26"/>
    </location>
</feature>
<proteinExistence type="predicted"/>
<organism evidence="2">
    <name type="scientific">Rhizobium leguminosarum bv. trifolii</name>
    <dbReference type="NCBI Taxonomy" id="386"/>
    <lineage>
        <taxon>Bacteria</taxon>
        <taxon>Pseudomonadati</taxon>
        <taxon>Pseudomonadota</taxon>
        <taxon>Alphaproteobacteria</taxon>
        <taxon>Hyphomicrobiales</taxon>
        <taxon>Rhizobiaceae</taxon>
        <taxon>Rhizobium/Agrobacterium group</taxon>
        <taxon>Rhizobium</taxon>
    </lineage>
</organism>
<reference evidence="2" key="2">
    <citation type="journal article" date="2016" name="Front. Microbiol.">
        <title>The Regulatory Protein RosR Affects Rhizobium leguminosarum bv. trifolii Protein Profiles, Cell Surface Properties, and Symbiosis with Clover.</title>
        <authorList>
            <person name="Rachwal K."/>
            <person name="Boguszewska A."/>
            <person name="Kopcinska J."/>
            <person name="Karas M."/>
            <person name="Tchorzewski M."/>
            <person name="Janczarek M."/>
        </authorList>
    </citation>
    <scope>NUCLEOTIDE SEQUENCE</scope>
    <source>
        <strain evidence="2">Rt24.2</strain>
    </source>
</reference>
<dbReference type="RefSeq" id="WP_081295723.1">
    <property type="nucleotide sequence ID" value="NZ_MAMO01000177.1"/>
</dbReference>
<dbReference type="PANTHER" id="PTHR34309:SF1">
    <property type="entry name" value="PROTEIN GLCG"/>
    <property type="match status" value="1"/>
</dbReference>
<dbReference type="AlphaFoldDB" id="A0A1C9I6Q6"/>
<dbReference type="InterPro" id="IPR005624">
    <property type="entry name" value="PduO/GlcC-like"/>
</dbReference>
<evidence type="ECO:0000313" key="2">
    <source>
        <dbReference type="EMBL" id="AOO94462.1"/>
    </source>
</evidence>
<reference evidence="2" key="1">
    <citation type="journal article" date="2015" name="BMC Genomics">
        <title>Transcriptome profiling of a Rhizobium leguminosarum bv. trifolii rosR mutant reveals the role of the transcriptional regulator RosR in motility, synthesis of cell-surface components, and other cellular processes.</title>
        <authorList>
            <person name="Rachwal K."/>
            <person name="Matczynska E."/>
            <person name="Janczarek M."/>
        </authorList>
    </citation>
    <scope>NUCLEOTIDE SEQUENCE</scope>
    <source>
        <strain evidence="2">Rt24.2</strain>
    </source>
</reference>
<dbReference type="PANTHER" id="PTHR34309">
    <property type="entry name" value="SLR1406 PROTEIN"/>
    <property type="match status" value="1"/>
</dbReference>
<feature type="chain" id="PRO_5008894433" description="Heme-binding protein" evidence="1">
    <location>
        <begin position="27"/>
        <end position="162"/>
    </location>
</feature>
<dbReference type="SUPFAM" id="SSF143744">
    <property type="entry name" value="GlcG-like"/>
    <property type="match status" value="1"/>
</dbReference>
<name>A0A1C9I6Q6_RHILT</name>
<evidence type="ECO:0000256" key="1">
    <source>
        <dbReference type="SAM" id="SignalP"/>
    </source>
</evidence>